<dbReference type="EMBL" id="MFPX01000013">
    <property type="protein sequence ID" value="OGH66638.1"/>
    <property type="molecule type" value="Genomic_DNA"/>
</dbReference>
<dbReference type="Proteomes" id="UP000178742">
    <property type="component" value="Unassembled WGS sequence"/>
</dbReference>
<dbReference type="AlphaFoldDB" id="A0A1F6M511"/>
<evidence type="ECO:0000256" key="7">
    <source>
        <dbReference type="SAM" id="MobiDB-lite"/>
    </source>
</evidence>
<dbReference type="GO" id="GO:0003723">
    <property type="term" value="F:RNA binding"/>
    <property type="evidence" value="ECO:0007669"/>
    <property type="project" value="UniProtKB-UniRule"/>
</dbReference>
<sequence>MQSLYQWDFRGRPSAAIPAIVDGLLLEFGSGLEEHDEYIRESVEHIIDHIDEIDATIKEFASNWPMEQMTLVDRNILRIGVYEIKFNDAIPGRVAINEAIEIAKGYSGQSSSKFVNGILGAVYNDVKTKNPDLEQKEKEMEEAKKAEKQKEQ</sequence>
<dbReference type="InterPro" id="IPR011605">
    <property type="entry name" value="NusB_fam"/>
</dbReference>
<dbReference type="STRING" id="1798676.A3B90_01050"/>
<dbReference type="SUPFAM" id="SSF48013">
    <property type="entry name" value="NusB-like"/>
    <property type="match status" value="1"/>
</dbReference>
<comment type="function">
    <text evidence="6">Involved in transcription antitermination. Required for transcription of ribosomal RNA (rRNA) genes. Binds specifically to the boxA antiterminator sequence of the ribosomal RNA (rrn) operons.</text>
</comment>
<proteinExistence type="inferred from homology"/>
<evidence type="ECO:0000256" key="4">
    <source>
        <dbReference type="ARBA" id="ARBA00023015"/>
    </source>
</evidence>
<evidence type="ECO:0000256" key="5">
    <source>
        <dbReference type="ARBA" id="ARBA00023163"/>
    </source>
</evidence>
<dbReference type="Gene3D" id="1.10.940.10">
    <property type="entry name" value="NusB-like"/>
    <property type="match status" value="1"/>
</dbReference>
<dbReference type="HAMAP" id="MF_00073">
    <property type="entry name" value="NusB"/>
    <property type="match status" value="1"/>
</dbReference>
<dbReference type="NCBIfam" id="TIGR01951">
    <property type="entry name" value="nusB"/>
    <property type="match status" value="1"/>
</dbReference>
<keyword evidence="5 6" id="KW-0804">Transcription</keyword>
<comment type="caution">
    <text evidence="9">The sequence shown here is derived from an EMBL/GenBank/DDBJ whole genome shotgun (WGS) entry which is preliminary data.</text>
</comment>
<evidence type="ECO:0000256" key="2">
    <source>
        <dbReference type="ARBA" id="ARBA00022814"/>
    </source>
</evidence>
<reference evidence="9 10" key="1">
    <citation type="journal article" date="2016" name="Nat. Commun.">
        <title>Thousands of microbial genomes shed light on interconnected biogeochemical processes in an aquifer system.</title>
        <authorList>
            <person name="Anantharaman K."/>
            <person name="Brown C.T."/>
            <person name="Hug L.A."/>
            <person name="Sharon I."/>
            <person name="Castelle C.J."/>
            <person name="Probst A.J."/>
            <person name="Thomas B.C."/>
            <person name="Singh A."/>
            <person name="Wilkins M.J."/>
            <person name="Karaoz U."/>
            <person name="Brodie E.L."/>
            <person name="Williams K.H."/>
            <person name="Hubbard S.S."/>
            <person name="Banfield J.F."/>
        </authorList>
    </citation>
    <scope>NUCLEOTIDE SEQUENCE [LARGE SCALE GENOMIC DNA]</scope>
</reference>
<evidence type="ECO:0000313" key="9">
    <source>
        <dbReference type="EMBL" id="OGH66638.1"/>
    </source>
</evidence>
<keyword evidence="2 6" id="KW-0889">Transcription antitermination</keyword>
<accession>A0A1F6M511</accession>
<evidence type="ECO:0000256" key="6">
    <source>
        <dbReference type="HAMAP-Rule" id="MF_00073"/>
    </source>
</evidence>
<dbReference type="PANTHER" id="PTHR11078">
    <property type="entry name" value="N UTILIZATION SUBSTANCE PROTEIN B-RELATED"/>
    <property type="match status" value="1"/>
</dbReference>
<dbReference type="GO" id="GO:0031564">
    <property type="term" value="P:transcription antitermination"/>
    <property type="evidence" value="ECO:0007669"/>
    <property type="project" value="UniProtKB-KW"/>
</dbReference>
<organism evidence="9 10">
    <name type="scientific">Candidatus Magasanikbacteria bacterium RIFCSPHIGHO2_02_FULL_41_13</name>
    <dbReference type="NCBI Taxonomy" id="1798676"/>
    <lineage>
        <taxon>Bacteria</taxon>
        <taxon>Candidatus Magasanikiibacteriota</taxon>
    </lineage>
</organism>
<evidence type="ECO:0000256" key="1">
    <source>
        <dbReference type="ARBA" id="ARBA00005952"/>
    </source>
</evidence>
<gene>
    <name evidence="6" type="primary">nusB</name>
    <name evidence="9" type="ORF">A3B90_01050</name>
</gene>
<dbReference type="InterPro" id="IPR006027">
    <property type="entry name" value="NusB_RsmB_TIM44"/>
</dbReference>
<dbReference type="InterPro" id="IPR035926">
    <property type="entry name" value="NusB-like_sf"/>
</dbReference>
<dbReference type="Pfam" id="PF01029">
    <property type="entry name" value="NusB"/>
    <property type="match status" value="1"/>
</dbReference>
<dbReference type="GO" id="GO:0006353">
    <property type="term" value="P:DNA-templated transcription termination"/>
    <property type="evidence" value="ECO:0007669"/>
    <property type="project" value="UniProtKB-UniRule"/>
</dbReference>
<dbReference type="PANTHER" id="PTHR11078:SF3">
    <property type="entry name" value="ANTITERMINATION NUSB DOMAIN-CONTAINING PROTEIN"/>
    <property type="match status" value="1"/>
</dbReference>
<evidence type="ECO:0000259" key="8">
    <source>
        <dbReference type="Pfam" id="PF01029"/>
    </source>
</evidence>
<comment type="similarity">
    <text evidence="1 6">Belongs to the NusB family.</text>
</comment>
<protein>
    <recommendedName>
        <fullName evidence="6">Transcription antitermination protein NusB</fullName>
    </recommendedName>
    <alternativeName>
        <fullName evidence="6">Antitermination factor NusB</fullName>
    </alternativeName>
</protein>
<dbReference type="GO" id="GO:0005829">
    <property type="term" value="C:cytosol"/>
    <property type="evidence" value="ECO:0007669"/>
    <property type="project" value="TreeGrafter"/>
</dbReference>
<feature type="domain" description="NusB/RsmB/TIM44" evidence="8">
    <location>
        <begin position="1"/>
        <end position="123"/>
    </location>
</feature>
<feature type="region of interest" description="Disordered" evidence="7">
    <location>
        <begin position="130"/>
        <end position="152"/>
    </location>
</feature>
<evidence type="ECO:0000313" key="10">
    <source>
        <dbReference type="Proteomes" id="UP000178742"/>
    </source>
</evidence>
<name>A0A1F6M511_9BACT</name>
<keyword evidence="3 6" id="KW-0694">RNA-binding</keyword>
<keyword evidence="4 6" id="KW-0805">Transcription regulation</keyword>
<evidence type="ECO:0000256" key="3">
    <source>
        <dbReference type="ARBA" id="ARBA00022884"/>
    </source>
</evidence>